<dbReference type="Gene3D" id="3.90.550.10">
    <property type="entry name" value="Spore Coat Polysaccharide Biosynthesis Protein SpsA, Chain A"/>
    <property type="match status" value="1"/>
</dbReference>
<dbReference type="RefSeq" id="WP_179790412.1">
    <property type="nucleotide sequence ID" value="NZ_JAAVJF010000002.1"/>
</dbReference>
<evidence type="ECO:0000259" key="3">
    <source>
        <dbReference type="Pfam" id="PF00483"/>
    </source>
</evidence>
<dbReference type="GO" id="GO:0016740">
    <property type="term" value="F:transferase activity"/>
    <property type="evidence" value="ECO:0007669"/>
    <property type="project" value="UniProtKB-KW"/>
</dbReference>
<dbReference type="InterPro" id="IPR005835">
    <property type="entry name" value="NTP_transferase_dom"/>
</dbReference>
<dbReference type="PANTHER" id="PTHR22572">
    <property type="entry name" value="SUGAR-1-PHOSPHATE GUANYL TRANSFERASE"/>
    <property type="match status" value="1"/>
</dbReference>
<comment type="caution">
    <text evidence="5">The sequence shown here is derived from an EMBL/GenBank/DDBJ whole genome shotgun (WGS) entry which is preliminary data.</text>
</comment>
<dbReference type="CDD" id="cd04181">
    <property type="entry name" value="NTP_transferase"/>
    <property type="match status" value="1"/>
</dbReference>
<evidence type="ECO:0000313" key="5">
    <source>
        <dbReference type="EMBL" id="NYR15102.1"/>
    </source>
</evidence>
<protein>
    <submittedName>
        <fullName evidence="5">NDP-sugar synthase</fullName>
    </submittedName>
</protein>
<accession>A0A7L4P8Q0</accession>
<keyword evidence="2" id="KW-0808">Transferase</keyword>
<organism evidence="5 6">
    <name type="scientific">Pyrobaculum arsenaticum</name>
    <dbReference type="NCBI Taxonomy" id="121277"/>
    <lineage>
        <taxon>Archaea</taxon>
        <taxon>Thermoproteota</taxon>
        <taxon>Thermoprotei</taxon>
        <taxon>Thermoproteales</taxon>
        <taxon>Thermoproteaceae</taxon>
        <taxon>Pyrobaculum</taxon>
    </lineage>
</organism>
<evidence type="ECO:0000259" key="4">
    <source>
        <dbReference type="Pfam" id="PF25087"/>
    </source>
</evidence>
<feature type="domain" description="Mannose-1-phosphate guanyltransferase C-terminal" evidence="4">
    <location>
        <begin position="250"/>
        <end position="358"/>
    </location>
</feature>
<evidence type="ECO:0000256" key="2">
    <source>
        <dbReference type="ARBA" id="ARBA00022679"/>
    </source>
</evidence>
<keyword evidence="6" id="KW-1185">Reference proteome</keyword>
<dbReference type="Proteomes" id="UP000554766">
    <property type="component" value="Unassembled WGS sequence"/>
</dbReference>
<dbReference type="InterPro" id="IPR029044">
    <property type="entry name" value="Nucleotide-diphossugar_trans"/>
</dbReference>
<dbReference type="Gene3D" id="2.160.10.10">
    <property type="entry name" value="Hexapeptide repeat proteins"/>
    <property type="match status" value="1"/>
</dbReference>
<dbReference type="SUPFAM" id="SSF53448">
    <property type="entry name" value="Nucleotide-diphospho-sugar transferases"/>
    <property type="match status" value="1"/>
</dbReference>
<dbReference type="PROSITE" id="PS00101">
    <property type="entry name" value="HEXAPEP_TRANSFERASES"/>
    <property type="match status" value="1"/>
</dbReference>
<feature type="domain" description="Nucleotidyl transferase" evidence="3">
    <location>
        <begin position="5"/>
        <end position="233"/>
    </location>
</feature>
<dbReference type="InterPro" id="IPR011004">
    <property type="entry name" value="Trimer_LpxA-like_sf"/>
</dbReference>
<dbReference type="AlphaFoldDB" id="A0A7L4P8Q0"/>
<sequence length="360" mass="38647">MAEYGIILAGGFATRLRPLSYTKPKPLFPVLGKPVIDWIIEKVVEVAEPVISARYLSSMIRSHVASKWGGRVRIVEEDRPLGDGGAVVNVVKSLGVKGAITVANGDVFTDISIKDVWEFHKRKGAAVTIALVEVPPEEVSRFGIALLEDDGRIARFVEKPKEPVGSNLANAGVYIFEPEAVAEFPEPNAGELKIARHIIPRLMEKFDIYGYVHKGLWFDIGTHIDYLKANFAALDKCGSCRPAAPSGVKIIPPVYIGEDVAIGPGSVVGPYAVIGRGSKLGPSVRIKESVLMDGVVAEAGAYIAKSIIGDGVVLGRWTRAVEAVISDGVYVRDEIYVGKGAAIGPNREVDQDVKDGEVLP</sequence>
<gene>
    <name evidence="5" type="ORF">HC235_03890</name>
</gene>
<evidence type="ECO:0000313" key="6">
    <source>
        <dbReference type="Proteomes" id="UP000554766"/>
    </source>
</evidence>
<dbReference type="Pfam" id="PF25087">
    <property type="entry name" value="GMPPB_C"/>
    <property type="match status" value="1"/>
</dbReference>
<comment type="similarity">
    <text evidence="1">Belongs to the transferase hexapeptide repeat family.</text>
</comment>
<evidence type="ECO:0000256" key="1">
    <source>
        <dbReference type="ARBA" id="ARBA00007274"/>
    </source>
</evidence>
<dbReference type="Pfam" id="PF00483">
    <property type="entry name" value="NTP_transferase"/>
    <property type="match status" value="1"/>
</dbReference>
<name>A0A7L4P8Q0_9CREN</name>
<dbReference type="EMBL" id="JAAVJF010000002">
    <property type="protein sequence ID" value="NYR15102.1"/>
    <property type="molecule type" value="Genomic_DNA"/>
</dbReference>
<proteinExistence type="inferred from homology"/>
<dbReference type="SUPFAM" id="SSF51161">
    <property type="entry name" value="Trimeric LpxA-like enzymes"/>
    <property type="match status" value="1"/>
</dbReference>
<dbReference type="InterPro" id="IPR050486">
    <property type="entry name" value="Mannose-1P_guanyltransferase"/>
</dbReference>
<dbReference type="InterPro" id="IPR018357">
    <property type="entry name" value="Hexapep_transf_CS"/>
</dbReference>
<dbReference type="InterPro" id="IPR056729">
    <property type="entry name" value="GMPPB_C"/>
</dbReference>
<reference evidence="5 6" key="1">
    <citation type="journal article" date="2020" name="Nat. Commun.">
        <title>The structures of two archaeal type IV pili illuminate evolutionary relationships.</title>
        <authorList>
            <person name="Wang F."/>
            <person name="Baquero D.P."/>
            <person name="Su Z."/>
            <person name="Beltran L.C."/>
            <person name="Prangishvili D."/>
            <person name="Krupovic M."/>
            <person name="Egelman E.H."/>
        </authorList>
    </citation>
    <scope>NUCLEOTIDE SEQUENCE [LARGE SCALE GENOMIC DNA]</scope>
    <source>
        <strain evidence="5 6">2GA</strain>
    </source>
</reference>